<dbReference type="Pfam" id="PF15006">
    <property type="entry name" value="DUF4517"/>
    <property type="match status" value="1"/>
</dbReference>
<dbReference type="AlphaFoldDB" id="A0AAW2I3X3"/>
<dbReference type="PANTHER" id="PTHR13287:SF2">
    <property type="entry name" value="ADIPOSE-SECRETED SIGNALING PROTEIN"/>
    <property type="match status" value="1"/>
</dbReference>
<feature type="region of interest" description="Disordered" evidence="3">
    <location>
        <begin position="1"/>
        <end position="24"/>
    </location>
</feature>
<reference evidence="4" key="1">
    <citation type="journal article" date="2024" name="Gigascience">
        <title>Chromosome-level genome of the poultry shaft louse Menopon gallinae provides insight into the host-switching and adaptive evolution of parasitic lice.</title>
        <authorList>
            <person name="Xu Y."/>
            <person name="Ma L."/>
            <person name="Liu S."/>
            <person name="Liang Y."/>
            <person name="Liu Q."/>
            <person name="He Z."/>
            <person name="Tian L."/>
            <person name="Duan Y."/>
            <person name="Cai W."/>
            <person name="Li H."/>
            <person name="Song F."/>
        </authorList>
    </citation>
    <scope>NUCLEOTIDE SEQUENCE</scope>
    <source>
        <strain evidence="4">Cailab_2023a</strain>
    </source>
</reference>
<gene>
    <name evidence="4" type="ORF">PYX00_004127</name>
</gene>
<evidence type="ECO:0000256" key="2">
    <source>
        <dbReference type="ARBA" id="ARBA00035300"/>
    </source>
</evidence>
<evidence type="ECO:0000313" key="4">
    <source>
        <dbReference type="EMBL" id="KAL0276576.1"/>
    </source>
</evidence>
<comment type="caution">
    <text evidence="4">The sequence shown here is derived from an EMBL/GenBank/DDBJ whole genome shotgun (WGS) entry which is preliminary data.</text>
</comment>
<name>A0AAW2I3X3_9NEOP</name>
<accession>A0AAW2I3X3</accession>
<protein>
    <recommendedName>
        <fullName evidence="2">Adipose-secreted signaling protein</fullName>
    </recommendedName>
</protein>
<comment type="similarity">
    <text evidence="1">Belongs to the ADISSP family.</text>
</comment>
<dbReference type="InterPro" id="IPR026794">
    <property type="entry name" value="ADISSP"/>
</dbReference>
<evidence type="ECO:0000256" key="3">
    <source>
        <dbReference type="SAM" id="MobiDB-lite"/>
    </source>
</evidence>
<evidence type="ECO:0000256" key="1">
    <source>
        <dbReference type="ARBA" id="ARBA00035018"/>
    </source>
</evidence>
<organism evidence="4">
    <name type="scientific">Menopon gallinae</name>
    <name type="common">poultry shaft louse</name>
    <dbReference type="NCBI Taxonomy" id="328185"/>
    <lineage>
        <taxon>Eukaryota</taxon>
        <taxon>Metazoa</taxon>
        <taxon>Ecdysozoa</taxon>
        <taxon>Arthropoda</taxon>
        <taxon>Hexapoda</taxon>
        <taxon>Insecta</taxon>
        <taxon>Pterygota</taxon>
        <taxon>Neoptera</taxon>
        <taxon>Paraneoptera</taxon>
        <taxon>Psocodea</taxon>
        <taxon>Troctomorpha</taxon>
        <taxon>Phthiraptera</taxon>
        <taxon>Amblycera</taxon>
        <taxon>Menoponidae</taxon>
        <taxon>Menopon</taxon>
    </lineage>
</organism>
<proteinExistence type="inferred from homology"/>
<dbReference type="EMBL" id="JARGDH010000002">
    <property type="protein sequence ID" value="KAL0276576.1"/>
    <property type="molecule type" value="Genomic_DNA"/>
</dbReference>
<dbReference type="PANTHER" id="PTHR13287">
    <property type="entry name" value="ADIPOSE-SECRETED SIGNALING PROTEIN"/>
    <property type="match status" value="1"/>
</dbReference>
<sequence length="163" mass="18638">MEKRRETTFKGQVHFGESENSRENSVLVQENTPGDIHIHLGFLSYRHMYEISLDIPKEYFLGHCLSDLVTAVEKSAPNVICKIISVAENNDESFHFLIEFYARKEKLLKEEIELKVDEESIKLLFIARVLGDGKGTPLLKNEIKCTGNEIDTISESSDWTGFD</sequence>